<proteinExistence type="predicted"/>
<protein>
    <submittedName>
        <fullName evidence="2">Uncharacterized protein</fullName>
    </submittedName>
</protein>
<dbReference type="EMBL" id="VSRR010002340">
    <property type="protein sequence ID" value="MPC30938.1"/>
    <property type="molecule type" value="Genomic_DNA"/>
</dbReference>
<evidence type="ECO:0000313" key="2">
    <source>
        <dbReference type="EMBL" id="MPC30938.1"/>
    </source>
</evidence>
<dbReference type="AlphaFoldDB" id="A0A5B7EBH0"/>
<accession>A0A5B7EBH0</accession>
<reference evidence="2 3" key="1">
    <citation type="submission" date="2019-05" db="EMBL/GenBank/DDBJ databases">
        <title>Another draft genome of Portunus trituberculatus and its Hox gene families provides insights of decapod evolution.</title>
        <authorList>
            <person name="Jeong J.-H."/>
            <person name="Song I."/>
            <person name="Kim S."/>
            <person name="Choi T."/>
            <person name="Kim D."/>
            <person name="Ryu S."/>
            <person name="Kim W."/>
        </authorList>
    </citation>
    <scope>NUCLEOTIDE SEQUENCE [LARGE SCALE GENOMIC DNA]</scope>
    <source>
        <tissue evidence="2">Muscle</tissue>
    </source>
</reference>
<sequence length="122" mass="12955">MTGGNWPGRGLEECHTASPAAGGGQARGWGWTGEGEHMEELPPNVPFLVEAARGRALRHRSKPTLSETRGAAAATTGPTLLPSPQPPPHPSPSPPLYLSDLRPFPSLPPPTLPLPYLSRIWS</sequence>
<comment type="caution">
    <text evidence="2">The sequence shown here is derived from an EMBL/GenBank/DDBJ whole genome shotgun (WGS) entry which is preliminary data.</text>
</comment>
<gene>
    <name evidence="2" type="ORF">E2C01_024210</name>
</gene>
<feature type="compositionally biased region" description="Gly residues" evidence="1">
    <location>
        <begin position="21"/>
        <end position="33"/>
    </location>
</feature>
<feature type="compositionally biased region" description="Pro residues" evidence="1">
    <location>
        <begin position="81"/>
        <end position="95"/>
    </location>
</feature>
<feature type="region of interest" description="Disordered" evidence="1">
    <location>
        <begin position="1"/>
        <end position="112"/>
    </location>
</feature>
<dbReference type="Proteomes" id="UP000324222">
    <property type="component" value="Unassembled WGS sequence"/>
</dbReference>
<name>A0A5B7EBH0_PORTR</name>
<evidence type="ECO:0000256" key="1">
    <source>
        <dbReference type="SAM" id="MobiDB-lite"/>
    </source>
</evidence>
<evidence type="ECO:0000313" key="3">
    <source>
        <dbReference type="Proteomes" id="UP000324222"/>
    </source>
</evidence>
<keyword evidence="3" id="KW-1185">Reference proteome</keyword>
<organism evidence="2 3">
    <name type="scientific">Portunus trituberculatus</name>
    <name type="common">Swimming crab</name>
    <name type="synonym">Neptunus trituberculatus</name>
    <dbReference type="NCBI Taxonomy" id="210409"/>
    <lineage>
        <taxon>Eukaryota</taxon>
        <taxon>Metazoa</taxon>
        <taxon>Ecdysozoa</taxon>
        <taxon>Arthropoda</taxon>
        <taxon>Crustacea</taxon>
        <taxon>Multicrustacea</taxon>
        <taxon>Malacostraca</taxon>
        <taxon>Eumalacostraca</taxon>
        <taxon>Eucarida</taxon>
        <taxon>Decapoda</taxon>
        <taxon>Pleocyemata</taxon>
        <taxon>Brachyura</taxon>
        <taxon>Eubrachyura</taxon>
        <taxon>Portunoidea</taxon>
        <taxon>Portunidae</taxon>
        <taxon>Portuninae</taxon>
        <taxon>Portunus</taxon>
    </lineage>
</organism>
<feature type="compositionally biased region" description="Low complexity" evidence="1">
    <location>
        <begin position="68"/>
        <end position="80"/>
    </location>
</feature>